<accession>A0A0D2LLU5</accession>
<dbReference type="KEGG" id="mng:MNEG_15198"/>
<keyword evidence="3" id="KW-1185">Reference proteome</keyword>
<dbReference type="AlphaFoldDB" id="A0A0D2LLU5"/>
<dbReference type="RefSeq" id="XP_013891784.1">
    <property type="nucleotide sequence ID" value="XM_014036330.1"/>
</dbReference>
<feature type="region of interest" description="Disordered" evidence="1">
    <location>
        <begin position="33"/>
        <end position="73"/>
    </location>
</feature>
<gene>
    <name evidence="2" type="ORF">MNEG_15198</name>
</gene>
<evidence type="ECO:0000256" key="1">
    <source>
        <dbReference type="SAM" id="MobiDB-lite"/>
    </source>
</evidence>
<dbReference type="Proteomes" id="UP000054498">
    <property type="component" value="Unassembled WGS sequence"/>
</dbReference>
<sequence>MQQYAQAAKGLIANLSKDIKELNLRLPDVLTAAGQPSSSGAPLQRTASGASGASGASSNPRQPAARGGAAATDERVSRFKAELLASRIDLPRLRALAFGGIPDRDGLRAITWKVLLGYLPPDPSGWDELLARKRTQYLLFCEVRFDMGAGSGGGGGGGGGGDSGCGD</sequence>
<organism evidence="2 3">
    <name type="scientific">Monoraphidium neglectum</name>
    <dbReference type="NCBI Taxonomy" id="145388"/>
    <lineage>
        <taxon>Eukaryota</taxon>
        <taxon>Viridiplantae</taxon>
        <taxon>Chlorophyta</taxon>
        <taxon>core chlorophytes</taxon>
        <taxon>Chlorophyceae</taxon>
        <taxon>CS clade</taxon>
        <taxon>Sphaeropleales</taxon>
        <taxon>Selenastraceae</taxon>
        <taxon>Monoraphidium</taxon>
    </lineage>
</organism>
<evidence type="ECO:0008006" key="4">
    <source>
        <dbReference type="Google" id="ProtNLM"/>
    </source>
</evidence>
<dbReference type="InterPro" id="IPR035969">
    <property type="entry name" value="Rab-GAP_TBC_sf"/>
</dbReference>
<dbReference type="EMBL" id="KK105336">
    <property type="protein sequence ID" value="KIY92764.1"/>
    <property type="molecule type" value="Genomic_DNA"/>
</dbReference>
<feature type="compositionally biased region" description="Low complexity" evidence="1">
    <location>
        <begin position="47"/>
        <end position="71"/>
    </location>
</feature>
<name>A0A0D2LLU5_9CHLO</name>
<evidence type="ECO:0000313" key="3">
    <source>
        <dbReference type="Proteomes" id="UP000054498"/>
    </source>
</evidence>
<protein>
    <recommendedName>
        <fullName evidence="4">TBC1 domain family member 13</fullName>
    </recommendedName>
</protein>
<dbReference type="OrthoDB" id="10263206at2759"/>
<dbReference type="SUPFAM" id="SSF47923">
    <property type="entry name" value="Ypt/Rab-GAP domain of gyp1p"/>
    <property type="match status" value="1"/>
</dbReference>
<evidence type="ECO:0000313" key="2">
    <source>
        <dbReference type="EMBL" id="KIY92764.1"/>
    </source>
</evidence>
<proteinExistence type="predicted"/>
<dbReference type="GeneID" id="25732835"/>
<dbReference type="Gene3D" id="1.10.10.750">
    <property type="entry name" value="Ypt/Rab-GAP domain of gyp1p, domain 1"/>
    <property type="match status" value="1"/>
</dbReference>
<feature type="non-terminal residue" evidence="2">
    <location>
        <position position="167"/>
    </location>
</feature>
<reference evidence="2 3" key="1">
    <citation type="journal article" date="2013" name="BMC Genomics">
        <title>Reconstruction of the lipid metabolism for the microalga Monoraphidium neglectum from its genome sequence reveals characteristics suitable for biofuel production.</title>
        <authorList>
            <person name="Bogen C."/>
            <person name="Al-Dilaimi A."/>
            <person name="Albersmeier A."/>
            <person name="Wichmann J."/>
            <person name="Grundmann M."/>
            <person name="Rupp O."/>
            <person name="Lauersen K.J."/>
            <person name="Blifernez-Klassen O."/>
            <person name="Kalinowski J."/>
            <person name="Goesmann A."/>
            <person name="Mussgnug J.H."/>
            <person name="Kruse O."/>
        </authorList>
    </citation>
    <scope>NUCLEOTIDE SEQUENCE [LARGE SCALE GENOMIC DNA]</scope>
    <source>
        <strain evidence="2 3">SAG 48.87</strain>
    </source>
</reference>